<protein>
    <submittedName>
        <fullName evidence="1">Uncharacterized protein</fullName>
    </submittedName>
</protein>
<name>A0ACB8CR11_DERSI</name>
<comment type="caution">
    <text evidence="1">The sequence shown here is derived from an EMBL/GenBank/DDBJ whole genome shotgun (WGS) entry which is preliminary data.</text>
</comment>
<reference evidence="1" key="1">
    <citation type="submission" date="2020-05" db="EMBL/GenBank/DDBJ databases">
        <title>Large-scale comparative analyses of tick genomes elucidate their genetic diversity and vector capacities.</title>
        <authorList>
            <person name="Jia N."/>
            <person name="Wang J."/>
            <person name="Shi W."/>
            <person name="Du L."/>
            <person name="Sun Y."/>
            <person name="Zhan W."/>
            <person name="Jiang J."/>
            <person name="Wang Q."/>
            <person name="Zhang B."/>
            <person name="Ji P."/>
            <person name="Sakyi L.B."/>
            <person name="Cui X."/>
            <person name="Yuan T."/>
            <person name="Jiang B."/>
            <person name="Yang W."/>
            <person name="Lam T.T.-Y."/>
            <person name="Chang Q."/>
            <person name="Ding S."/>
            <person name="Wang X."/>
            <person name="Zhu J."/>
            <person name="Ruan X."/>
            <person name="Zhao L."/>
            <person name="Wei J."/>
            <person name="Que T."/>
            <person name="Du C."/>
            <person name="Cheng J."/>
            <person name="Dai P."/>
            <person name="Han X."/>
            <person name="Huang E."/>
            <person name="Gao Y."/>
            <person name="Liu J."/>
            <person name="Shao H."/>
            <person name="Ye R."/>
            <person name="Li L."/>
            <person name="Wei W."/>
            <person name="Wang X."/>
            <person name="Wang C."/>
            <person name="Yang T."/>
            <person name="Huo Q."/>
            <person name="Li W."/>
            <person name="Guo W."/>
            <person name="Chen H."/>
            <person name="Zhou L."/>
            <person name="Ni X."/>
            <person name="Tian J."/>
            <person name="Zhou Y."/>
            <person name="Sheng Y."/>
            <person name="Liu T."/>
            <person name="Pan Y."/>
            <person name="Xia L."/>
            <person name="Li J."/>
            <person name="Zhao F."/>
            <person name="Cao W."/>
        </authorList>
    </citation>
    <scope>NUCLEOTIDE SEQUENCE</scope>
    <source>
        <strain evidence="1">Dsil-2018</strain>
    </source>
</reference>
<gene>
    <name evidence="1" type="ORF">HPB49_009861</name>
</gene>
<dbReference type="Proteomes" id="UP000821865">
    <property type="component" value="Chromosome 5"/>
</dbReference>
<organism evidence="1 2">
    <name type="scientific">Dermacentor silvarum</name>
    <name type="common">Tick</name>
    <dbReference type="NCBI Taxonomy" id="543639"/>
    <lineage>
        <taxon>Eukaryota</taxon>
        <taxon>Metazoa</taxon>
        <taxon>Ecdysozoa</taxon>
        <taxon>Arthropoda</taxon>
        <taxon>Chelicerata</taxon>
        <taxon>Arachnida</taxon>
        <taxon>Acari</taxon>
        <taxon>Parasitiformes</taxon>
        <taxon>Ixodida</taxon>
        <taxon>Ixodoidea</taxon>
        <taxon>Ixodidae</taxon>
        <taxon>Rhipicephalinae</taxon>
        <taxon>Dermacentor</taxon>
    </lineage>
</organism>
<accession>A0ACB8CR11</accession>
<keyword evidence="2" id="KW-1185">Reference proteome</keyword>
<evidence type="ECO:0000313" key="1">
    <source>
        <dbReference type="EMBL" id="KAH7949439.1"/>
    </source>
</evidence>
<proteinExistence type="predicted"/>
<sequence>MVQARDMGRTSRSVLIHFMAEELPPSVKMFGILYAYFNFRPKVEVCVNCRQVGHRRDVCHLPNCLTYPGCGQKHPADHPCTPECVDCGDAHMTGDKACNKRFQRGNSRPSRPRQTQQQQQKQQMQQQHEFQLEKESFPRIEDRNRGSGSKSPARSESRSRDLGSQSGKPKEGQRKNTKDTLLDHRNEVCASEPLRRRHLQILEDNPVRTVSEVIRV</sequence>
<evidence type="ECO:0000313" key="2">
    <source>
        <dbReference type="Proteomes" id="UP000821865"/>
    </source>
</evidence>
<dbReference type="EMBL" id="CM023474">
    <property type="protein sequence ID" value="KAH7949439.1"/>
    <property type="molecule type" value="Genomic_DNA"/>
</dbReference>